<feature type="domain" description="DUF11" evidence="3">
    <location>
        <begin position="258"/>
        <end position="354"/>
    </location>
</feature>
<name>A0A5M3XRW9_9ACTN</name>
<dbReference type="InterPro" id="IPR051172">
    <property type="entry name" value="Chlamydia_OmcB"/>
</dbReference>
<proteinExistence type="predicted"/>
<evidence type="ECO:0000256" key="1">
    <source>
        <dbReference type="SAM" id="MobiDB-lite"/>
    </source>
</evidence>
<dbReference type="EMBL" id="BLAF01000033">
    <property type="protein sequence ID" value="GES22719.1"/>
    <property type="molecule type" value="Genomic_DNA"/>
</dbReference>
<dbReference type="PANTHER" id="PTHR34819">
    <property type="entry name" value="LARGE CYSTEINE-RICH PERIPLASMIC PROTEIN OMCB"/>
    <property type="match status" value="1"/>
</dbReference>
<evidence type="ECO:0000259" key="3">
    <source>
        <dbReference type="Pfam" id="PF01345"/>
    </source>
</evidence>
<protein>
    <recommendedName>
        <fullName evidence="3">DUF11 domain-containing protein</fullName>
    </recommendedName>
</protein>
<reference evidence="4 5" key="1">
    <citation type="submission" date="2019-10" db="EMBL/GenBank/DDBJ databases">
        <title>Whole genome shotgun sequence of Acrocarpospora pleiomorpha NBRC 16267.</title>
        <authorList>
            <person name="Ichikawa N."/>
            <person name="Kimura A."/>
            <person name="Kitahashi Y."/>
            <person name="Komaki H."/>
            <person name="Oguchi A."/>
        </authorList>
    </citation>
    <scope>NUCLEOTIDE SEQUENCE [LARGE SCALE GENOMIC DNA]</scope>
    <source>
        <strain evidence="4 5">NBRC 16267</strain>
    </source>
</reference>
<accession>A0A5M3XRW9</accession>
<dbReference type="Pfam" id="PF01345">
    <property type="entry name" value="DUF11"/>
    <property type="match status" value="3"/>
</dbReference>
<evidence type="ECO:0000313" key="4">
    <source>
        <dbReference type="EMBL" id="GES22719.1"/>
    </source>
</evidence>
<dbReference type="InterPro" id="IPR047589">
    <property type="entry name" value="DUF11_rpt"/>
</dbReference>
<keyword evidence="2" id="KW-1133">Transmembrane helix</keyword>
<feature type="region of interest" description="Disordered" evidence="1">
    <location>
        <begin position="355"/>
        <end position="394"/>
    </location>
</feature>
<dbReference type="Proteomes" id="UP000377595">
    <property type="component" value="Unassembled WGS sequence"/>
</dbReference>
<feature type="region of interest" description="Disordered" evidence="1">
    <location>
        <begin position="421"/>
        <end position="508"/>
    </location>
</feature>
<keyword evidence="5" id="KW-1185">Reference proteome</keyword>
<feature type="domain" description="DUF11" evidence="3">
    <location>
        <begin position="22"/>
        <end position="120"/>
    </location>
</feature>
<dbReference type="RefSeq" id="WP_344317619.1">
    <property type="nucleotide sequence ID" value="NZ_BAAAHM010000029.1"/>
</dbReference>
<sequence>MLVGLAVGLVLPASASREAQLTVRVTDNRTYVAPSATVSFTVTVINEGGEKAKAIDTRLELGAGLIVSSASDGGSAGGGSASWPKFSLAGGAERVFQVVARVPDQATAGFRYESRAMATAQGTIADATDETFVGAPQLAVSQTDRVQEAVRGETLTYTITVSNPGTLALGQVHLVESAGSGLQFESATRGGAWNETHRQVSWPGFELPAGAEEKFIMTAKVPADAKSGQVLRTTASVTAVGLSDQAVDETLVTVATGLALSKSDDRADAKPGEELTYTITVRNTGEVNEPSVALVDRFGERLEFVSVSGDGTYADREVRWPEFPVKAGERRVFSVVARVLKKGERDLVRNEVIATTPNGRRSSAEDTTVIITPPPPPPPPKPTPTPKPGPPALKIAIEDDEDIDQAPPKVRVQVKEDTPTEINWCDDQGRPVAQAGLGTDEGQPVKGEPCVPREHPVHIPDQIDHPIPVDRVDHPGRGDHFDRPDHFDHPDRFDHPDHGDDFDQPDHGPTCCDTGPSCCDTAGPLLPQTGTIMIPVLGAGVILLTLGGVILLITRRRRRNI</sequence>
<keyword evidence="2" id="KW-0812">Transmembrane</keyword>
<feature type="domain" description="DUF11" evidence="3">
    <location>
        <begin position="138"/>
        <end position="244"/>
    </location>
</feature>
<comment type="caution">
    <text evidence="4">The sequence shown here is derived from an EMBL/GenBank/DDBJ whole genome shotgun (WGS) entry which is preliminary data.</text>
</comment>
<dbReference type="NCBIfam" id="TIGR01167">
    <property type="entry name" value="LPXTG_anchor"/>
    <property type="match status" value="1"/>
</dbReference>
<keyword evidence="2" id="KW-0472">Membrane</keyword>
<feature type="compositionally biased region" description="Basic and acidic residues" evidence="1">
    <location>
        <begin position="451"/>
        <end position="506"/>
    </location>
</feature>
<evidence type="ECO:0000313" key="5">
    <source>
        <dbReference type="Proteomes" id="UP000377595"/>
    </source>
</evidence>
<dbReference type="Gene3D" id="2.60.40.10">
    <property type="entry name" value="Immunoglobulins"/>
    <property type="match status" value="1"/>
</dbReference>
<feature type="transmembrane region" description="Helical" evidence="2">
    <location>
        <begin position="532"/>
        <end position="553"/>
    </location>
</feature>
<dbReference type="GO" id="GO:0005975">
    <property type="term" value="P:carbohydrate metabolic process"/>
    <property type="evidence" value="ECO:0007669"/>
    <property type="project" value="UniProtKB-ARBA"/>
</dbReference>
<feature type="compositionally biased region" description="Pro residues" evidence="1">
    <location>
        <begin position="372"/>
        <end position="391"/>
    </location>
</feature>
<gene>
    <name evidence="4" type="ORF">Aple_056180</name>
</gene>
<organism evidence="4 5">
    <name type="scientific">Acrocarpospora pleiomorpha</name>
    <dbReference type="NCBI Taxonomy" id="90975"/>
    <lineage>
        <taxon>Bacteria</taxon>
        <taxon>Bacillati</taxon>
        <taxon>Actinomycetota</taxon>
        <taxon>Actinomycetes</taxon>
        <taxon>Streptosporangiales</taxon>
        <taxon>Streptosporangiaceae</taxon>
        <taxon>Acrocarpospora</taxon>
    </lineage>
</organism>
<dbReference type="NCBIfam" id="TIGR01451">
    <property type="entry name" value="B_ant_repeat"/>
    <property type="match status" value="2"/>
</dbReference>
<dbReference type="InterPro" id="IPR013783">
    <property type="entry name" value="Ig-like_fold"/>
</dbReference>
<feature type="compositionally biased region" description="Polar residues" evidence="1">
    <location>
        <begin position="355"/>
        <end position="370"/>
    </location>
</feature>
<evidence type="ECO:0000256" key="2">
    <source>
        <dbReference type="SAM" id="Phobius"/>
    </source>
</evidence>
<dbReference type="InterPro" id="IPR001434">
    <property type="entry name" value="OmcB-like_DUF11"/>
</dbReference>
<dbReference type="AlphaFoldDB" id="A0A5M3XRW9"/>